<evidence type="ECO:0000256" key="5">
    <source>
        <dbReference type="SAM" id="Phobius"/>
    </source>
</evidence>
<evidence type="ECO:0000313" key="6">
    <source>
        <dbReference type="EMBL" id="MBB4905149.1"/>
    </source>
</evidence>
<evidence type="ECO:0000256" key="2">
    <source>
        <dbReference type="ARBA" id="ARBA00022692"/>
    </source>
</evidence>
<reference evidence="6 7" key="1">
    <citation type="submission" date="2020-08" db="EMBL/GenBank/DDBJ databases">
        <title>Genomic Encyclopedia of Type Strains, Phase III (KMG-III): the genomes of soil and plant-associated and newly described type strains.</title>
        <authorList>
            <person name="Whitman W."/>
        </authorList>
    </citation>
    <scope>NUCLEOTIDE SEQUENCE [LARGE SCALE GENOMIC DNA]</scope>
    <source>
        <strain evidence="6 7">CECT 8960</strain>
    </source>
</reference>
<keyword evidence="7" id="KW-1185">Reference proteome</keyword>
<keyword evidence="3 5" id="KW-1133">Transmembrane helix</keyword>
<evidence type="ECO:0008006" key="8">
    <source>
        <dbReference type="Google" id="ProtNLM"/>
    </source>
</evidence>
<proteinExistence type="predicted"/>
<dbReference type="GO" id="GO:0016020">
    <property type="term" value="C:membrane"/>
    <property type="evidence" value="ECO:0007669"/>
    <property type="project" value="UniProtKB-SubCell"/>
</dbReference>
<protein>
    <recommendedName>
        <fullName evidence="8">Ion transporter</fullName>
    </recommendedName>
</protein>
<feature type="transmembrane region" description="Helical" evidence="5">
    <location>
        <begin position="52"/>
        <end position="70"/>
    </location>
</feature>
<dbReference type="RefSeq" id="WP_225943819.1">
    <property type="nucleotide sequence ID" value="NZ_JACHJQ010000002.1"/>
</dbReference>
<dbReference type="Proteomes" id="UP000520767">
    <property type="component" value="Unassembled WGS sequence"/>
</dbReference>
<dbReference type="SUPFAM" id="SSF81324">
    <property type="entry name" value="Voltage-gated potassium channels"/>
    <property type="match status" value="1"/>
</dbReference>
<comment type="subcellular location">
    <subcellularLocation>
        <location evidence="1">Membrane</location>
        <topology evidence="1">Multi-pass membrane protein</topology>
    </subcellularLocation>
</comment>
<evidence type="ECO:0000256" key="4">
    <source>
        <dbReference type="ARBA" id="ARBA00023136"/>
    </source>
</evidence>
<dbReference type="InterPro" id="IPR027359">
    <property type="entry name" value="Volt_channel_dom_sf"/>
</dbReference>
<evidence type="ECO:0000256" key="1">
    <source>
        <dbReference type="ARBA" id="ARBA00004141"/>
    </source>
</evidence>
<comment type="caution">
    <text evidence="6">The sequence shown here is derived from an EMBL/GenBank/DDBJ whole genome shotgun (WGS) entry which is preliminary data.</text>
</comment>
<dbReference type="AlphaFoldDB" id="A0A7W7Q1N3"/>
<accession>A0A7W7Q1N3</accession>
<keyword evidence="2 5" id="KW-0812">Transmembrane</keyword>
<organism evidence="6 7">
    <name type="scientific">Actinophytocola algeriensis</name>
    <dbReference type="NCBI Taxonomy" id="1768010"/>
    <lineage>
        <taxon>Bacteria</taxon>
        <taxon>Bacillati</taxon>
        <taxon>Actinomycetota</taxon>
        <taxon>Actinomycetes</taxon>
        <taxon>Pseudonocardiales</taxon>
        <taxon>Pseudonocardiaceae</taxon>
    </lineage>
</organism>
<evidence type="ECO:0000313" key="7">
    <source>
        <dbReference type="Proteomes" id="UP000520767"/>
    </source>
</evidence>
<dbReference type="EMBL" id="JACHJQ010000002">
    <property type="protein sequence ID" value="MBB4905149.1"/>
    <property type="molecule type" value="Genomic_DNA"/>
</dbReference>
<name>A0A7W7Q1N3_9PSEU</name>
<keyword evidence="4 5" id="KW-0472">Membrane</keyword>
<feature type="transmembrane region" description="Helical" evidence="5">
    <location>
        <begin position="21"/>
        <end position="40"/>
    </location>
</feature>
<sequence length="253" mass="28723">MYAQMHGQLADVPSRIHRVRAIDWFMVLLAVVSVGLLIWVWVANPPRETELLLFKVDVGICAVFLVEFVWRWRMAGWGWRFLVRNWFEVLGMIPVSHPALRAFRLVRVIVLIARLGRAVDRTIGDAVTQRLVNRFLGTVIDVIKKPVTVAVLSEVAAVLQTGRYAQNIGRALSDNQAELRQMVLDKIKADPAAGRLARLPFHDEIVGAITDTSIRVVLEMLADPRTDEMISDSLRENLDQIRTAVERDEQRRG</sequence>
<dbReference type="Gene3D" id="1.20.120.350">
    <property type="entry name" value="Voltage-gated potassium channels. Chain C"/>
    <property type="match status" value="1"/>
</dbReference>
<evidence type="ECO:0000256" key="3">
    <source>
        <dbReference type="ARBA" id="ARBA00022989"/>
    </source>
</evidence>
<gene>
    <name evidence="6" type="ORF">FHR82_001366</name>
</gene>